<sequence length="445" mass="49242">MQDLEPAETINPEVDGSYDAIVLGAGITGLVSASILLQQGCQRVVIADQYAHVGGNHIDVAVGGYTFDVGSFIFQDDSPLLRHFPELLALYEPIYPTWGRLNPQGKVTAYPISIRDDIIAAGPVGMLRIFGSAAYARLFQRRMTNAREFARYWIGGHLLFRSGLETYMERFYGVSPDRIDIELAQKRMLWISEHASIANLVRRLLRPAPSGPANQQMARPKAGFAHLYQAARERLERRGATFLLGDKLSALGKQDGQFQLRIGDRTVSAPRAVSTIPLNHATELCGHKSPAPLQSITLVSLFFSFAGRRGFDQSVLYNFSHQGAWKRITVYSDFYGRTNDREYFTVEVIGKPQDNSIPDEEAAFRAHVLANNLFVGDLKLEGSFILDNAYPIYAKGSSEQAAAAIRSLKAMGIESFGRQGGFDYQPTARVSTQEAESALGMKRLP</sequence>
<dbReference type="PANTHER" id="PTHR21197:SF0">
    <property type="entry name" value="UDP-GALACTOPYRANOSE MUTASE"/>
    <property type="match status" value="1"/>
</dbReference>
<dbReference type="EMBL" id="CP039865">
    <property type="protein sequence ID" value="QCK87827.1"/>
    <property type="molecule type" value="Genomic_DNA"/>
</dbReference>
<dbReference type="GO" id="GO:0008767">
    <property type="term" value="F:UDP-galactopyranose mutase activity"/>
    <property type="evidence" value="ECO:0007669"/>
    <property type="project" value="TreeGrafter"/>
</dbReference>
<protein>
    <submittedName>
        <fullName evidence="1">FAD-binding protein</fullName>
    </submittedName>
</protein>
<evidence type="ECO:0000313" key="1">
    <source>
        <dbReference type="EMBL" id="QCK87827.1"/>
    </source>
</evidence>
<dbReference type="KEGG" id="paqt:E8L99_19745"/>
<dbReference type="GO" id="GO:0005829">
    <property type="term" value="C:cytosol"/>
    <property type="evidence" value="ECO:0007669"/>
    <property type="project" value="TreeGrafter"/>
</dbReference>
<dbReference type="Pfam" id="PF13450">
    <property type="entry name" value="NAD_binding_8"/>
    <property type="match status" value="1"/>
</dbReference>
<dbReference type="AlphaFoldDB" id="A0A4D7QS86"/>
<proteinExistence type="predicted"/>
<name>A0A4D7QS86_9HYPH</name>
<dbReference type="SUPFAM" id="SSF51971">
    <property type="entry name" value="Nucleotide-binding domain"/>
    <property type="match status" value="1"/>
</dbReference>
<dbReference type="Proteomes" id="UP000298588">
    <property type="component" value="Chromosome"/>
</dbReference>
<dbReference type="OrthoDB" id="7495318at2"/>
<organism evidence="1 2">
    <name type="scientific">Phreatobacter aquaticus</name>
    <dbReference type="NCBI Taxonomy" id="2570229"/>
    <lineage>
        <taxon>Bacteria</taxon>
        <taxon>Pseudomonadati</taxon>
        <taxon>Pseudomonadota</taxon>
        <taxon>Alphaproteobacteria</taxon>
        <taxon>Hyphomicrobiales</taxon>
        <taxon>Phreatobacteraceae</taxon>
        <taxon>Phreatobacter</taxon>
    </lineage>
</organism>
<keyword evidence="2" id="KW-1185">Reference proteome</keyword>
<dbReference type="InterPro" id="IPR036188">
    <property type="entry name" value="FAD/NAD-bd_sf"/>
</dbReference>
<dbReference type="Gene3D" id="3.50.50.60">
    <property type="entry name" value="FAD/NAD(P)-binding domain"/>
    <property type="match status" value="1"/>
</dbReference>
<accession>A0A4D7QS86</accession>
<dbReference type="GO" id="GO:0050660">
    <property type="term" value="F:flavin adenine dinucleotide binding"/>
    <property type="evidence" value="ECO:0007669"/>
    <property type="project" value="TreeGrafter"/>
</dbReference>
<reference evidence="1 2" key="1">
    <citation type="submission" date="2019-04" db="EMBL/GenBank/DDBJ databases">
        <title>Phreatobacter aquaticus sp. nov.</title>
        <authorList>
            <person name="Choi A."/>
            <person name="Baek K."/>
        </authorList>
    </citation>
    <scope>NUCLEOTIDE SEQUENCE [LARGE SCALE GENOMIC DNA]</scope>
    <source>
        <strain evidence="1 2">NMCR1094</strain>
    </source>
</reference>
<dbReference type="PANTHER" id="PTHR21197">
    <property type="entry name" value="UDP-GALACTOPYRANOSE MUTASE"/>
    <property type="match status" value="1"/>
</dbReference>
<gene>
    <name evidence="1" type="ORF">E8L99_19745</name>
</gene>
<evidence type="ECO:0000313" key="2">
    <source>
        <dbReference type="Proteomes" id="UP000298588"/>
    </source>
</evidence>
<dbReference type="RefSeq" id="WP_137101155.1">
    <property type="nucleotide sequence ID" value="NZ_CP039865.1"/>
</dbReference>